<dbReference type="InterPro" id="IPR010982">
    <property type="entry name" value="Lambda_DNA-bd_dom_sf"/>
</dbReference>
<dbReference type="InterPro" id="IPR028082">
    <property type="entry name" value="Peripla_BP_I"/>
</dbReference>
<dbReference type="Pfam" id="PF00356">
    <property type="entry name" value="LacI"/>
    <property type="match status" value="1"/>
</dbReference>
<evidence type="ECO:0000256" key="3">
    <source>
        <dbReference type="ARBA" id="ARBA00023163"/>
    </source>
</evidence>
<dbReference type="Proteomes" id="UP001500325">
    <property type="component" value="Unassembled WGS sequence"/>
</dbReference>
<dbReference type="PANTHER" id="PTHR30146:SF153">
    <property type="entry name" value="LACTOSE OPERON REPRESSOR"/>
    <property type="match status" value="1"/>
</dbReference>
<evidence type="ECO:0000313" key="6">
    <source>
        <dbReference type="Proteomes" id="UP001500325"/>
    </source>
</evidence>
<dbReference type="InterPro" id="IPR000843">
    <property type="entry name" value="HTH_LacI"/>
</dbReference>
<dbReference type="Pfam" id="PF13377">
    <property type="entry name" value="Peripla_BP_3"/>
    <property type="match status" value="1"/>
</dbReference>
<gene>
    <name evidence="5" type="ORF">GCM10023215_08870</name>
</gene>
<dbReference type="SUPFAM" id="SSF53822">
    <property type="entry name" value="Periplasmic binding protein-like I"/>
    <property type="match status" value="1"/>
</dbReference>
<dbReference type="PROSITE" id="PS00356">
    <property type="entry name" value="HTH_LACI_1"/>
    <property type="match status" value="1"/>
</dbReference>
<dbReference type="SUPFAM" id="SSF47413">
    <property type="entry name" value="lambda repressor-like DNA-binding domains"/>
    <property type="match status" value="1"/>
</dbReference>
<dbReference type="Gene3D" id="3.40.50.2300">
    <property type="match status" value="2"/>
</dbReference>
<evidence type="ECO:0000256" key="1">
    <source>
        <dbReference type="ARBA" id="ARBA00023015"/>
    </source>
</evidence>
<dbReference type="PROSITE" id="PS50932">
    <property type="entry name" value="HTH_LACI_2"/>
    <property type="match status" value="1"/>
</dbReference>
<evidence type="ECO:0000313" key="5">
    <source>
        <dbReference type="EMBL" id="GAA4678188.1"/>
    </source>
</evidence>
<proteinExistence type="predicted"/>
<dbReference type="EMBL" id="BAABIC010000002">
    <property type="protein sequence ID" value="GAA4678188.1"/>
    <property type="molecule type" value="Genomic_DNA"/>
</dbReference>
<protein>
    <submittedName>
        <fullName evidence="5">LacI family DNA-binding transcriptional regulator</fullName>
    </submittedName>
</protein>
<dbReference type="PANTHER" id="PTHR30146">
    <property type="entry name" value="LACI-RELATED TRANSCRIPTIONAL REPRESSOR"/>
    <property type="match status" value="1"/>
</dbReference>
<evidence type="ECO:0000256" key="2">
    <source>
        <dbReference type="ARBA" id="ARBA00023125"/>
    </source>
</evidence>
<name>A0ABP8W2T1_9PSEU</name>
<keyword evidence="6" id="KW-1185">Reference proteome</keyword>
<comment type="caution">
    <text evidence="5">The sequence shown here is derived from an EMBL/GenBank/DDBJ whole genome shotgun (WGS) entry which is preliminary data.</text>
</comment>
<dbReference type="CDD" id="cd06267">
    <property type="entry name" value="PBP1_LacI_sugar_binding-like"/>
    <property type="match status" value="1"/>
</dbReference>
<sequence length="337" mass="35800">MDREVTLADVARLAGVSPATASRALGGHPHVAAGTRERVRRIADELSYVVSPDASRLAGGRTGRVAVVVPHLSRWYFGALLEGLEEVLREAGLDVLLYRVGDAADRQHFFRRLPARRKVDAVVALAFPVDEAERARLEEMGVEIVAAGGQVASHPYVSIDDVAAGRQAVDHLVHLGHRRIGMIEAVDPEQRAHQPEGRSRAYRLALADAGIPVEPELVATVEWGADEGAEGMARLLGLREPPTAVYAHSDEVALGAVRTLRRAGLRVPGDVSVIGIDDHPLAALTDLSTVRQPVREQGARAGRMVAATLSGGEAGEGVLLPTQLVIRGSTGPPGDAR</sequence>
<keyword evidence="3" id="KW-0804">Transcription</keyword>
<dbReference type="SMART" id="SM00354">
    <property type="entry name" value="HTH_LACI"/>
    <property type="match status" value="1"/>
</dbReference>
<keyword evidence="2 5" id="KW-0238">DNA-binding</keyword>
<feature type="domain" description="HTH lacI-type" evidence="4">
    <location>
        <begin position="5"/>
        <end position="59"/>
    </location>
</feature>
<dbReference type="Gene3D" id="1.10.260.40">
    <property type="entry name" value="lambda repressor-like DNA-binding domains"/>
    <property type="match status" value="1"/>
</dbReference>
<keyword evidence="1" id="KW-0805">Transcription regulation</keyword>
<dbReference type="InterPro" id="IPR046335">
    <property type="entry name" value="LacI/GalR-like_sensor"/>
</dbReference>
<accession>A0ABP8W2T1</accession>
<organism evidence="5 6">
    <name type="scientific">Pseudonocardia yuanmonensis</name>
    <dbReference type="NCBI Taxonomy" id="1095914"/>
    <lineage>
        <taxon>Bacteria</taxon>
        <taxon>Bacillati</taxon>
        <taxon>Actinomycetota</taxon>
        <taxon>Actinomycetes</taxon>
        <taxon>Pseudonocardiales</taxon>
        <taxon>Pseudonocardiaceae</taxon>
        <taxon>Pseudonocardia</taxon>
    </lineage>
</organism>
<evidence type="ECO:0000259" key="4">
    <source>
        <dbReference type="PROSITE" id="PS50932"/>
    </source>
</evidence>
<dbReference type="CDD" id="cd01392">
    <property type="entry name" value="HTH_LacI"/>
    <property type="match status" value="1"/>
</dbReference>
<reference evidence="6" key="1">
    <citation type="journal article" date="2019" name="Int. J. Syst. Evol. Microbiol.">
        <title>The Global Catalogue of Microorganisms (GCM) 10K type strain sequencing project: providing services to taxonomists for standard genome sequencing and annotation.</title>
        <authorList>
            <consortium name="The Broad Institute Genomics Platform"/>
            <consortium name="The Broad Institute Genome Sequencing Center for Infectious Disease"/>
            <person name="Wu L."/>
            <person name="Ma J."/>
        </authorList>
    </citation>
    <scope>NUCLEOTIDE SEQUENCE [LARGE SCALE GENOMIC DNA]</scope>
    <source>
        <strain evidence="6">JCM 18055</strain>
    </source>
</reference>
<dbReference type="GO" id="GO:0003677">
    <property type="term" value="F:DNA binding"/>
    <property type="evidence" value="ECO:0007669"/>
    <property type="project" value="UniProtKB-KW"/>
</dbReference>